<protein>
    <submittedName>
        <fullName evidence="2">Uncharacterized protein</fullName>
    </submittedName>
</protein>
<geneLocation type="plasmid" evidence="3">
    <name>puw386</name>
</geneLocation>
<sequence>MRASIKNRCRRPKTPNFSTQSSTHCDRTLRTYRIVGSEKNSAAHTRVPQDSAGNLVVPDDVTRSFARSMVILIDIV</sequence>
<keyword evidence="2" id="KW-0614">Plasmid</keyword>
<dbReference type="Proteomes" id="UP000310553">
    <property type="component" value="Plasmid pUW386"/>
</dbReference>
<organism evidence="2 3">
    <name type="scientific">Ralstonia solanacearum</name>
    <name type="common">Pseudomonas solanacearum</name>
    <dbReference type="NCBI Taxonomy" id="305"/>
    <lineage>
        <taxon>Bacteria</taxon>
        <taxon>Pseudomonadati</taxon>
        <taxon>Pseudomonadota</taxon>
        <taxon>Betaproteobacteria</taxon>
        <taxon>Burkholderiales</taxon>
        <taxon>Burkholderiaceae</taxon>
        <taxon>Ralstonia</taxon>
        <taxon>Ralstonia solanacearum species complex</taxon>
    </lineage>
</organism>
<dbReference type="EMBL" id="CP039340">
    <property type="protein sequence ID" value="QCX52174.1"/>
    <property type="molecule type" value="Genomic_DNA"/>
</dbReference>
<name>A0AA92IHA3_RALSL</name>
<evidence type="ECO:0000313" key="3">
    <source>
        <dbReference type="Proteomes" id="UP000310553"/>
    </source>
</evidence>
<proteinExistence type="predicted"/>
<evidence type="ECO:0000313" key="2">
    <source>
        <dbReference type="EMBL" id="QCX52174.1"/>
    </source>
</evidence>
<reference evidence="2 3" key="1">
    <citation type="submission" date="2019-04" db="EMBL/GenBank/DDBJ databases">
        <title>Complete Genome of UW386 and Higher Quality Genome of UW700.</title>
        <authorList>
            <person name="Jacobs J."/>
            <person name="Perez A."/>
            <person name="Steidl O."/>
            <person name="Allen C."/>
        </authorList>
    </citation>
    <scope>NUCLEOTIDE SEQUENCE [LARGE SCALE GENOMIC DNA]</scope>
    <source>
        <strain evidence="2 3">UW386</strain>
        <plasmid evidence="3">puw386</plasmid>
    </source>
</reference>
<evidence type="ECO:0000256" key="1">
    <source>
        <dbReference type="SAM" id="MobiDB-lite"/>
    </source>
</evidence>
<accession>A0AA92IHA3</accession>
<feature type="region of interest" description="Disordered" evidence="1">
    <location>
        <begin position="1"/>
        <end position="24"/>
    </location>
</feature>
<gene>
    <name evidence="2" type="ORF">E7Z57_20555</name>
</gene>
<feature type="compositionally biased region" description="Basic residues" evidence="1">
    <location>
        <begin position="1"/>
        <end position="13"/>
    </location>
</feature>
<dbReference type="AlphaFoldDB" id="A0AA92IHA3"/>